<keyword evidence="6" id="KW-1185">Reference proteome</keyword>
<dbReference type="InterPro" id="IPR026444">
    <property type="entry name" value="Secre_tail"/>
</dbReference>
<evidence type="ECO:0000256" key="3">
    <source>
        <dbReference type="SAM" id="SignalP"/>
    </source>
</evidence>
<evidence type="ECO:0000259" key="4">
    <source>
        <dbReference type="Pfam" id="PF18962"/>
    </source>
</evidence>
<proteinExistence type="predicted"/>
<dbReference type="RefSeq" id="WP_167190650.1">
    <property type="nucleotide sequence ID" value="NZ_JAASQL010000007.1"/>
</dbReference>
<protein>
    <recommendedName>
        <fullName evidence="4">Secretion system C-terminal sorting domain-containing protein</fullName>
    </recommendedName>
</protein>
<dbReference type="Proteomes" id="UP000745859">
    <property type="component" value="Unassembled WGS sequence"/>
</dbReference>
<feature type="region of interest" description="Disordered" evidence="2">
    <location>
        <begin position="61"/>
        <end position="88"/>
    </location>
</feature>
<feature type="chain" id="PRO_5047268630" description="Secretion system C-terminal sorting domain-containing protein" evidence="3">
    <location>
        <begin position="21"/>
        <end position="325"/>
    </location>
</feature>
<organism evidence="5 6">
    <name type="scientific">Wenyingzhuangia heitensis</name>
    <dbReference type="NCBI Taxonomy" id="1487859"/>
    <lineage>
        <taxon>Bacteria</taxon>
        <taxon>Pseudomonadati</taxon>
        <taxon>Bacteroidota</taxon>
        <taxon>Flavobacteriia</taxon>
        <taxon>Flavobacteriales</taxon>
        <taxon>Flavobacteriaceae</taxon>
        <taxon>Wenyingzhuangia</taxon>
    </lineage>
</organism>
<name>A0ABX0UF17_9FLAO</name>
<gene>
    <name evidence="5" type="ORF">FHR24_002953</name>
</gene>
<evidence type="ECO:0000256" key="2">
    <source>
        <dbReference type="SAM" id="MobiDB-lite"/>
    </source>
</evidence>
<dbReference type="Gene3D" id="2.60.40.3080">
    <property type="match status" value="1"/>
</dbReference>
<evidence type="ECO:0000313" key="5">
    <source>
        <dbReference type="EMBL" id="NIJ46465.1"/>
    </source>
</evidence>
<keyword evidence="1 3" id="KW-0732">Signal</keyword>
<sequence>MKNFTLLIALILLGTFTTKAQETIHYYDDFRYAGNSGYTGFATYDPDTKGLGTFITRVEGIPSDENTEPGTSLLGYTRPTNNYGARTDTRQPRSIKLTGNLAGENYEGVAWAVMDAFDISSLSNLFVSFATRKQYHEGVNNDPFKVLIAKNYTDGTTPVEGGGSGEFVDITTAVKTANASFGNDGNWTLTTLDLSAYIGDTGADKFTLAFQFEFHNEGAFSGSSNRNGNWSISDVKFFSDASLSASRLGKESFSIYPNPVTDQIHINNLKNIDIANIDIIDITSKSIYSSKETTSINVKNFAKGIYILKITSSSNGILTKKIVVQ</sequence>
<dbReference type="Pfam" id="PF18962">
    <property type="entry name" value="Por_Secre_tail"/>
    <property type="match status" value="1"/>
</dbReference>
<feature type="domain" description="Secretion system C-terminal sorting" evidence="4">
    <location>
        <begin position="255"/>
        <end position="324"/>
    </location>
</feature>
<evidence type="ECO:0000313" key="6">
    <source>
        <dbReference type="Proteomes" id="UP000745859"/>
    </source>
</evidence>
<evidence type="ECO:0000256" key="1">
    <source>
        <dbReference type="ARBA" id="ARBA00022729"/>
    </source>
</evidence>
<dbReference type="EMBL" id="JAASQL010000007">
    <property type="protein sequence ID" value="NIJ46465.1"/>
    <property type="molecule type" value="Genomic_DNA"/>
</dbReference>
<accession>A0ABX0UF17</accession>
<dbReference type="NCBIfam" id="TIGR04183">
    <property type="entry name" value="Por_Secre_tail"/>
    <property type="match status" value="1"/>
</dbReference>
<reference evidence="5 6" key="1">
    <citation type="submission" date="2020-03" db="EMBL/GenBank/DDBJ databases">
        <title>Genomic Encyclopedia of Type Strains, Phase IV (KMG-IV): sequencing the most valuable type-strain genomes for metagenomic binning, comparative biology and taxonomic classification.</title>
        <authorList>
            <person name="Goeker M."/>
        </authorList>
    </citation>
    <scope>NUCLEOTIDE SEQUENCE [LARGE SCALE GENOMIC DNA]</scope>
    <source>
        <strain evidence="5 6">DSM 101599</strain>
    </source>
</reference>
<comment type="caution">
    <text evidence="5">The sequence shown here is derived from an EMBL/GenBank/DDBJ whole genome shotgun (WGS) entry which is preliminary data.</text>
</comment>
<feature type="signal peptide" evidence="3">
    <location>
        <begin position="1"/>
        <end position="20"/>
    </location>
</feature>